<dbReference type="PANTHER" id="PTHR43480">
    <property type="entry name" value="ACYL-[ACYL-CARRIER-PROTEIN]--UDP-N-ACETYLGLUCOSAMINE O-ACYLTRANSFERASE"/>
    <property type="match status" value="1"/>
</dbReference>
<dbReference type="Gene3D" id="2.160.10.10">
    <property type="entry name" value="Hexapeptide repeat proteins"/>
    <property type="match status" value="1"/>
</dbReference>
<dbReference type="GO" id="GO:0009245">
    <property type="term" value="P:lipid A biosynthetic process"/>
    <property type="evidence" value="ECO:0007669"/>
    <property type="project" value="UniProtKB-KW"/>
</dbReference>
<dbReference type="Pfam" id="PF13720">
    <property type="entry name" value="Acetyltransf_11"/>
    <property type="match status" value="1"/>
</dbReference>
<dbReference type="Proteomes" id="UP000248311">
    <property type="component" value="Unassembled WGS sequence"/>
</dbReference>
<keyword evidence="2" id="KW-0444">Lipid biosynthesis</keyword>
<keyword evidence="7 9" id="KW-0012">Acyltransferase</keyword>
<accession>A0A318SW95</accession>
<name>A0A318SW95_9RHOB</name>
<dbReference type="NCBIfam" id="NF003657">
    <property type="entry name" value="PRK05289.1"/>
    <property type="match status" value="1"/>
</dbReference>
<comment type="caution">
    <text evidence="9">The sequence shown here is derived from an EMBL/GenBank/DDBJ whole genome shotgun (WGS) entry which is preliminary data.</text>
</comment>
<reference evidence="9 10" key="1">
    <citation type="submission" date="2018-06" db="EMBL/GenBank/DDBJ databases">
        <title>Genomic Encyclopedia of Type Strains, Phase III (KMG-III): the genomes of soil and plant-associated and newly described type strains.</title>
        <authorList>
            <person name="Whitman W."/>
        </authorList>
    </citation>
    <scope>NUCLEOTIDE SEQUENCE [LARGE SCALE GENOMIC DNA]</scope>
    <source>
        <strain evidence="9 10">CECT 9025</strain>
    </source>
</reference>
<evidence type="ECO:0000256" key="2">
    <source>
        <dbReference type="ARBA" id="ARBA00022516"/>
    </source>
</evidence>
<keyword evidence="1" id="KW-0963">Cytoplasm</keyword>
<keyword evidence="5" id="KW-0677">Repeat</keyword>
<dbReference type="GO" id="GO:0016020">
    <property type="term" value="C:membrane"/>
    <property type="evidence" value="ECO:0007669"/>
    <property type="project" value="GOC"/>
</dbReference>
<dbReference type="InterPro" id="IPR037157">
    <property type="entry name" value="Acetyltransf_C_sf"/>
</dbReference>
<evidence type="ECO:0000256" key="7">
    <source>
        <dbReference type="ARBA" id="ARBA00023315"/>
    </source>
</evidence>
<dbReference type="InterPro" id="IPR001451">
    <property type="entry name" value="Hexapep"/>
</dbReference>
<evidence type="ECO:0000256" key="3">
    <source>
        <dbReference type="ARBA" id="ARBA00022556"/>
    </source>
</evidence>
<dbReference type="PROSITE" id="PS00101">
    <property type="entry name" value="HEXAPEP_TRANSFERASES"/>
    <property type="match status" value="2"/>
</dbReference>
<gene>
    <name evidence="9" type="ORF">DFP88_101888</name>
</gene>
<keyword evidence="3" id="KW-0441">Lipid A biosynthesis</keyword>
<dbReference type="Gene3D" id="1.20.1180.10">
    <property type="entry name" value="Udp N-acetylglucosamine O-acyltransferase, C-terminal domain"/>
    <property type="match status" value="1"/>
</dbReference>
<evidence type="ECO:0000256" key="1">
    <source>
        <dbReference type="ARBA" id="ARBA00022490"/>
    </source>
</evidence>
<dbReference type="InterPro" id="IPR018357">
    <property type="entry name" value="Hexapep_transf_CS"/>
</dbReference>
<dbReference type="CDD" id="cd03351">
    <property type="entry name" value="LbH_UDP-GlcNAc_AT"/>
    <property type="match status" value="1"/>
</dbReference>
<dbReference type="Pfam" id="PF00132">
    <property type="entry name" value="Hexapep"/>
    <property type="match status" value="2"/>
</dbReference>
<dbReference type="PIRSF" id="PIRSF000456">
    <property type="entry name" value="UDP-GlcNAc_acltr"/>
    <property type="match status" value="1"/>
</dbReference>
<evidence type="ECO:0000259" key="8">
    <source>
        <dbReference type="Pfam" id="PF13720"/>
    </source>
</evidence>
<evidence type="ECO:0000256" key="4">
    <source>
        <dbReference type="ARBA" id="ARBA00022679"/>
    </source>
</evidence>
<keyword evidence="6" id="KW-0443">Lipid metabolism</keyword>
<keyword evidence="10" id="KW-1185">Reference proteome</keyword>
<dbReference type="SUPFAM" id="SSF51161">
    <property type="entry name" value="Trimeric LpxA-like enzymes"/>
    <property type="match status" value="1"/>
</dbReference>
<organism evidence="9 10">
    <name type="scientific">Pseudoroseicyclus aestuarii</name>
    <dbReference type="NCBI Taxonomy" id="1795041"/>
    <lineage>
        <taxon>Bacteria</taxon>
        <taxon>Pseudomonadati</taxon>
        <taxon>Pseudomonadota</taxon>
        <taxon>Alphaproteobacteria</taxon>
        <taxon>Rhodobacterales</taxon>
        <taxon>Paracoccaceae</taxon>
        <taxon>Pseudoroseicyclus</taxon>
    </lineage>
</organism>
<protein>
    <submittedName>
        <fullName evidence="9">Acyl-[acyl-carrier-protein]--UDP-N-acetylglucosamine O-acyltransferase</fullName>
    </submittedName>
</protein>
<dbReference type="NCBIfam" id="TIGR01852">
    <property type="entry name" value="lipid_A_lpxA"/>
    <property type="match status" value="1"/>
</dbReference>
<dbReference type="EMBL" id="QJTE01000001">
    <property type="protein sequence ID" value="PYE86211.1"/>
    <property type="molecule type" value="Genomic_DNA"/>
</dbReference>
<evidence type="ECO:0000313" key="10">
    <source>
        <dbReference type="Proteomes" id="UP000248311"/>
    </source>
</evidence>
<feature type="domain" description="UDP N-acetylglucosamine O-acyltransferase C-terminal" evidence="8">
    <location>
        <begin position="174"/>
        <end position="251"/>
    </location>
</feature>
<keyword evidence="4 9" id="KW-0808">Transferase</keyword>
<dbReference type="InterPro" id="IPR011004">
    <property type="entry name" value="Trimer_LpxA-like_sf"/>
</dbReference>
<evidence type="ECO:0000256" key="6">
    <source>
        <dbReference type="ARBA" id="ARBA00023098"/>
    </source>
</evidence>
<dbReference type="InterPro" id="IPR029098">
    <property type="entry name" value="Acetyltransf_C"/>
</dbReference>
<dbReference type="AlphaFoldDB" id="A0A318SW95"/>
<evidence type="ECO:0000313" key="9">
    <source>
        <dbReference type="EMBL" id="PYE86211.1"/>
    </source>
</evidence>
<dbReference type="InterPro" id="IPR010137">
    <property type="entry name" value="Lipid_A_LpxA"/>
</dbReference>
<evidence type="ECO:0000256" key="5">
    <source>
        <dbReference type="ARBA" id="ARBA00022737"/>
    </source>
</evidence>
<proteinExistence type="predicted"/>
<dbReference type="PANTHER" id="PTHR43480:SF1">
    <property type="entry name" value="ACYL-[ACYL-CARRIER-PROTEIN]--UDP-N-ACETYLGLUCOSAMINE O-ACYLTRANSFERASE, MITOCHONDRIAL-RELATED"/>
    <property type="match status" value="1"/>
</dbReference>
<dbReference type="GO" id="GO:0008780">
    <property type="term" value="F:acyl-[acyl-carrier-protein]-UDP-N-acetylglucosamine O-acyltransferase activity"/>
    <property type="evidence" value="ECO:0007669"/>
    <property type="project" value="InterPro"/>
</dbReference>
<sequence length="257" mass="26737">MIHPTALVEPGAELADGVSIGPFCHVGPKVVLGEGVVLRSHVVVTGDTRIGAGTEVFSFAVLGEVPQDLKYGGEATQLRIGARNRIREHVTVNIGTEGGGGVTRIGDDCLLMAGVHVAHDVQLGDRVIMVNNSGVAGHAQIGDDVILGGISGVHQWVRIGRGAIIGGLSKVTRDVIPFALVNGEDAALEGLNLVGLRRKGTPREDVSALRAALETLRSGDGSFAERAEALRGGGTSMVEEIADFILAGSDRHFLVPR</sequence>
<dbReference type="OrthoDB" id="9807278at2"/>
<dbReference type="RefSeq" id="WP_110813197.1">
    <property type="nucleotide sequence ID" value="NZ_QJTE01000001.1"/>
</dbReference>